<gene>
    <name evidence="6" type="ORF">DFR24_1876</name>
</gene>
<evidence type="ECO:0000256" key="4">
    <source>
        <dbReference type="ARBA" id="ARBA00023163"/>
    </source>
</evidence>
<dbReference type="Proteomes" id="UP000295341">
    <property type="component" value="Unassembled WGS sequence"/>
</dbReference>
<dbReference type="AlphaFoldDB" id="A0A4R7PFL0"/>
<keyword evidence="2" id="KW-0805">Transcription regulation</keyword>
<dbReference type="InterPro" id="IPR036390">
    <property type="entry name" value="WH_DNA-bd_sf"/>
</dbReference>
<organism evidence="6 7">
    <name type="scientific">Panacagrimonas perspica</name>
    <dbReference type="NCBI Taxonomy" id="381431"/>
    <lineage>
        <taxon>Bacteria</taxon>
        <taxon>Pseudomonadati</taxon>
        <taxon>Pseudomonadota</taxon>
        <taxon>Gammaproteobacteria</taxon>
        <taxon>Nevskiales</taxon>
        <taxon>Nevskiaceae</taxon>
        <taxon>Panacagrimonas</taxon>
    </lineage>
</organism>
<dbReference type="InterPro" id="IPR005119">
    <property type="entry name" value="LysR_subst-bd"/>
</dbReference>
<evidence type="ECO:0000313" key="6">
    <source>
        <dbReference type="EMBL" id="TDU32479.1"/>
    </source>
</evidence>
<dbReference type="FunFam" id="1.10.10.10:FF:000001">
    <property type="entry name" value="LysR family transcriptional regulator"/>
    <property type="match status" value="1"/>
</dbReference>
<accession>A0A4R7PFL0</accession>
<dbReference type="Pfam" id="PF03466">
    <property type="entry name" value="LysR_substrate"/>
    <property type="match status" value="1"/>
</dbReference>
<reference evidence="6 7" key="1">
    <citation type="submission" date="2019-03" db="EMBL/GenBank/DDBJ databases">
        <title>Genomic Encyclopedia of Type Strains, Phase IV (KMG-IV): sequencing the most valuable type-strain genomes for metagenomic binning, comparative biology and taxonomic classification.</title>
        <authorList>
            <person name="Goeker M."/>
        </authorList>
    </citation>
    <scope>NUCLEOTIDE SEQUENCE [LARGE SCALE GENOMIC DNA]</scope>
    <source>
        <strain evidence="6 7">DSM 26377</strain>
    </source>
</reference>
<feature type="domain" description="HTH lysR-type" evidence="5">
    <location>
        <begin position="9"/>
        <end position="59"/>
    </location>
</feature>
<comment type="caution">
    <text evidence="6">The sequence shown here is derived from an EMBL/GenBank/DDBJ whole genome shotgun (WGS) entry which is preliminary data.</text>
</comment>
<dbReference type="PROSITE" id="PS50931">
    <property type="entry name" value="HTH_LYSR"/>
    <property type="match status" value="1"/>
</dbReference>
<dbReference type="InterPro" id="IPR058163">
    <property type="entry name" value="LysR-type_TF_proteobact-type"/>
</dbReference>
<dbReference type="GO" id="GO:0003677">
    <property type="term" value="F:DNA binding"/>
    <property type="evidence" value="ECO:0007669"/>
    <property type="project" value="UniProtKB-KW"/>
</dbReference>
<evidence type="ECO:0000313" key="7">
    <source>
        <dbReference type="Proteomes" id="UP000295341"/>
    </source>
</evidence>
<dbReference type="Gene3D" id="1.10.10.10">
    <property type="entry name" value="Winged helix-like DNA-binding domain superfamily/Winged helix DNA-binding domain"/>
    <property type="match status" value="1"/>
</dbReference>
<dbReference type="CDD" id="cd08422">
    <property type="entry name" value="PBP2_CrgA_like"/>
    <property type="match status" value="1"/>
</dbReference>
<keyword evidence="4" id="KW-0804">Transcription</keyword>
<dbReference type="Gene3D" id="3.40.190.290">
    <property type="match status" value="1"/>
</dbReference>
<dbReference type="EMBL" id="SOBT01000008">
    <property type="protein sequence ID" value="TDU32479.1"/>
    <property type="molecule type" value="Genomic_DNA"/>
</dbReference>
<proteinExistence type="inferred from homology"/>
<keyword evidence="3" id="KW-0238">DNA-binding</keyword>
<dbReference type="PANTHER" id="PTHR30537">
    <property type="entry name" value="HTH-TYPE TRANSCRIPTIONAL REGULATOR"/>
    <property type="match status" value="1"/>
</dbReference>
<evidence type="ECO:0000256" key="1">
    <source>
        <dbReference type="ARBA" id="ARBA00009437"/>
    </source>
</evidence>
<dbReference type="InterPro" id="IPR036388">
    <property type="entry name" value="WH-like_DNA-bd_sf"/>
</dbReference>
<dbReference type="PANTHER" id="PTHR30537:SF5">
    <property type="entry name" value="HTH-TYPE TRANSCRIPTIONAL ACTIVATOR TTDR-RELATED"/>
    <property type="match status" value="1"/>
</dbReference>
<keyword evidence="7" id="KW-1185">Reference proteome</keyword>
<dbReference type="InterPro" id="IPR000847">
    <property type="entry name" value="LysR_HTH_N"/>
</dbReference>
<evidence type="ECO:0000256" key="2">
    <source>
        <dbReference type="ARBA" id="ARBA00023015"/>
    </source>
</evidence>
<evidence type="ECO:0000256" key="3">
    <source>
        <dbReference type="ARBA" id="ARBA00023125"/>
    </source>
</evidence>
<name>A0A4R7PFL0_9GAMM</name>
<comment type="similarity">
    <text evidence="1">Belongs to the LysR transcriptional regulatory family.</text>
</comment>
<evidence type="ECO:0000259" key="5">
    <source>
        <dbReference type="PROSITE" id="PS50931"/>
    </source>
</evidence>
<dbReference type="RefSeq" id="WP_133880971.1">
    <property type="nucleotide sequence ID" value="NZ_MWIN01000001.1"/>
</dbReference>
<dbReference type="OrthoDB" id="9786526at2"/>
<dbReference type="SUPFAM" id="SSF46785">
    <property type="entry name" value="Winged helix' DNA-binding domain"/>
    <property type="match status" value="1"/>
</dbReference>
<protein>
    <submittedName>
        <fullName evidence="6">LysR family transcriptional regulator</fullName>
    </submittedName>
</protein>
<dbReference type="Pfam" id="PF00126">
    <property type="entry name" value="HTH_1"/>
    <property type="match status" value="1"/>
</dbReference>
<dbReference type="SUPFAM" id="SSF53850">
    <property type="entry name" value="Periplasmic binding protein-like II"/>
    <property type="match status" value="1"/>
</dbReference>
<sequence>MSSMQQYLAFAQTARHGSFAAAARDLGTVPSALAKAVRRLERGLGVALFHRTTRQVRLTPDGERLFRRCERILGEIEALQAEASGAREALVGTLRIDAPVAYGQQVILPRLAQLQRTHPALGLDLRLNDAQIDLLRDGVDLAVRIGELKDSTLVARRIDWQGLVLCAAPAYLAERGTPRRLRDLDAHIAVAFRMPGSGRDRAWQFRQRGGIVTVAPPARTHVNETGGLLEAARLGLGLCQMPDYVAAASLARGELVELMAGLRPPPLPISLVYPGGRLIPARVRAAIEVLAQPT</sequence>
<dbReference type="GO" id="GO:0003700">
    <property type="term" value="F:DNA-binding transcription factor activity"/>
    <property type="evidence" value="ECO:0007669"/>
    <property type="project" value="InterPro"/>
</dbReference>